<dbReference type="EMBL" id="LWAE01000002">
    <property type="protein sequence ID" value="KZL92882.1"/>
    <property type="molecule type" value="Genomic_DNA"/>
</dbReference>
<dbReference type="PATRIC" id="fig|1121326.3.peg.2708"/>
<accession>A0A161YPZ4</accession>
<evidence type="ECO:0000256" key="1">
    <source>
        <dbReference type="SAM" id="Phobius"/>
    </source>
</evidence>
<dbReference type="STRING" id="1121326.CLMAG_26960"/>
<gene>
    <name evidence="2" type="ORF">CLMAG_26960</name>
</gene>
<keyword evidence="1" id="KW-1133">Transmembrane helix</keyword>
<keyword evidence="1" id="KW-0472">Membrane</keyword>
<name>A0A161YPZ4_9CLOT</name>
<dbReference type="RefSeq" id="WP_066622675.1">
    <property type="nucleotide sequence ID" value="NZ_FQXL01000025.1"/>
</dbReference>
<feature type="transmembrane region" description="Helical" evidence="1">
    <location>
        <begin position="12"/>
        <end position="33"/>
    </location>
</feature>
<reference evidence="2 3" key="1">
    <citation type="submission" date="2016-04" db="EMBL/GenBank/DDBJ databases">
        <title>Genome sequence of Clostridium magnum DSM 2767.</title>
        <authorList>
            <person name="Poehlein A."/>
            <person name="Uhlig R."/>
            <person name="Fischer R."/>
            <person name="Bahl H."/>
            <person name="Daniel R."/>
        </authorList>
    </citation>
    <scope>NUCLEOTIDE SEQUENCE [LARGE SCALE GENOMIC DNA]</scope>
    <source>
        <strain evidence="2 3">DSM 2767</strain>
    </source>
</reference>
<dbReference type="Proteomes" id="UP000076603">
    <property type="component" value="Unassembled WGS sequence"/>
</dbReference>
<keyword evidence="1" id="KW-0812">Transmembrane</keyword>
<sequence length="63" mass="7139">MELQMAKLLFYGFVIIAAALFIYVTAVAIIICLKCRVLSEMIEEKINAGVLDNKNQLEERFGE</sequence>
<comment type="caution">
    <text evidence="2">The sequence shown here is derived from an EMBL/GenBank/DDBJ whole genome shotgun (WGS) entry which is preliminary data.</text>
</comment>
<dbReference type="AlphaFoldDB" id="A0A161YPZ4"/>
<evidence type="ECO:0000313" key="3">
    <source>
        <dbReference type="Proteomes" id="UP000076603"/>
    </source>
</evidence>
<organism evidence="2 3">
    <name type="scientific">Clostridium magnum DSM 2767</name>
    <dbReference type="NCBI Taxonomy" id="1121326"/>
    <lineage>
        <taxon>Bacteria</taxon>
        <taxon>Bacillati</taxon>
        <taxon>Bacillota</taxon>
        <taxon>Clostridia</taxon>
        <taxon>Eubacteriales</taxon>
        <taxon>Clostridiaceae</taxon>
        <taxon>Clostridium</taxon>
    </lineage>
</organism>
<evidence type="ECO:0000313" key="2">
    <source>
        <dbReference type="EMBL" id="KZL92882.1"/>
    </source>
</evidence>
<proteinExistence type="predicted"/>
<protein>
    <submittedName>
        <fullName evidence="2">Uncharacterized protein</fullName>
    </submittedName>
</protein>
<keyword evidence="3" id="KW-1185">Reference proteome</keyword>